<keyword evidence="3" id="KW-1185">Reference proteome</keyword>
<reference evidence="2 3" key="1">
    <citation type="submission" date="2018-04" db="EMBL/GenBank/DDBJ databases">
        <authorList>
            <person name="Vogel A."/>
        </authorList>
    </citation>
    <scope>NUCLEOTIDE SEQUENCE [LARGE SCALE GENOMIC DNA]</scope>
</reference>
<dbReference type="EMBL" id="OOIL02006271">
    <property type="protein sequence ID" value="VFQ96911.1"/>
    <property type="molecule type" value="Genomic_DNA"/>
</dbReference>
<proteinExistence type="predicted"/>
<gene>
    <name evidence="2" type="ORF">CCAM_LOCUS38687</name>
</gene>
<accession>A0A484N6J1</accession>
<protein>
    <submittedName>
        <fullName evidence="2">Uncharacterized protein</fullName>
    </submittedName>
</protein>
<feature type="region of interest" description="Disordered" evidence="1">
    <location>
        <begin position="1"/>
        <end position="26"/>
    </location>
</feature>
<evidence type="ECO:0000256" key="1">
    <source>
        <dbReference type="SAM" id="MobiDB-lite"/>
    </source>
</evidence>
<evidence type="ECO:0000313" key="2">
    <source>
        <dbReference type="EMBL" id="VFQ96911.1"/>
    </source>
</evidence>
<feature type="compositionally biased region" description="Acidic residues" evidence="1">
    <location>
        <begin position="12"/>
        <end position="26"/>
    </location>
</feature>
<dbReference type="Proteomes" id="UP000595140">
    <property type="component" value="Unassembled WGS sequence"/>
</dbReference>
<organism evidence="2 3">
    <name type="scientific">Cuscuta campestris</name>
    <dbReference type="NCBI Taxonomy" id="132261"/>
    <lineage>
        <taxon>Eukaryota</taxon>
        <taxon>Viridiplantae</taxon>
        <taxon>Streptophyta</taxon>
        <taxon>Embryophyta</taxon>
        <taxon>Tracheophyta</taxon>
        <taxon>Spermatophyta</taxon>
        <taxon>Magnoliopsida</taxon>
        <taxon>eudicotyledons</taxon>
        <taxon>Gunneridae</taxon>
        <taxon>Pentapetalae</taxon>
        <taxon>asterids</taxon>
        <taxon>lamiids</taxon>
        <taxon>Solanales</taxon>
        <taxon>Convolvulaceae</taxon>
        <taxon>Cuscuteae</taxon>
        <taxon>Cuscuta</taxon>
        <taxon>Cuscuta subgen. Grammica</taxon>
        <taxon>Cuscuta sect. Cleistogrammica</taxon>
    </lineage>
</organism>
<evidence type="ECO:0000313" key="3">
    <source>
        <dbReference type="Proteomes" id="UP000595140"/>
    </source>
</evidence>
<sequence>MGEVFSIQWRDVDEDDGDMGSDASEEEDEVAHVLAAADALGMTLKDTKAEFDGIADALKELDMDNYDDEDDGF</sequence>
<name>A0A484N6J1_9ASTE</name>
<dbReference type="AlphaFoldDB" id="A0A484N6J1"/>